<reference evidence="7 8" key="1">
    <citation type="submission" date="2024-02" db="EMBL/GenBank/DDBJ databases">
        <title>First draft genome assembly of two strains of Seiridium cardinale.</title>
        <authorList>
            <person name="Emiliani G."/>
            <person name="Scali E."/>
        </authorList>
    </citation>
    <scope>NUCLEOTIDE SEQUENCE [LARGE SCALE GENOMIC DNA]</scope>
    <source>
        <strain evidence="7 8">BM-138-000479</strain>
    </source>
</reference>
<evidence type="ECO:0000256" key="2">
    <source>
        <dbReference type="ARBA" id="ARBA00012782"/>
    </source>
</evidence>
<dbReference type="Gene3D" id="3.20.20.140">
    <property type="entry name" value="Metal-dependent hydrolases"/>
    <property type="match status" value="1"/>
</dbReference>
<accession>A0ABR2XJ73</accession>
<name>A0ABR2XJ73_9PEZI</name>
<comment type="catalytic activity">
    <reaction evidence="4">
        <text>adenine + H2O + H(+) = hypoxanthine + NH4(+)</text>
        <dbReference type="Rhea" id="RHEA:23688"/>
        <dbReference type="ChEBI" id="CHEBI:15377"/>
        <dbReference type="ChEBI" id="CHEBI:15378"/>
        <dbReference type="ChEBI" id="CHEBI:16708"/>
        <dbReference type="ChEBI" id="CHEBI:17368"/>
        <dbReference type="ChEBI" id="CHEBI:28938"/>
        <dbReference type="EC" id="3.5.4.2"/>
    </reaction>
</comment>
<feature type="domain" description="Amidohydrolase-related" evidence="5">
    <location>
        <begin position="93"/>
        <end position="369"/>
    </location>
</feature>
<dbReference type="InterPro" id="IPR032466">
    <property type="entry name" value="Metal_Hydrolase"/>
</dbReference>
<dbReference type="SUPFAM" id="SSF51338">
    <property type="entry name" value="Composite domain of metallo-dependent hydrolases"/>
    <property type="match status" value="1"/>
</dbReference>
<protein>
    <recommendedName>
        <fullName evidence="2">adenine deaminase</fullName>
        <ecNumber evidence="2">3.5.4.2</ecNumber>
    </recommendedName>
</protein>
<gene>
    <name evidence="7" type="ORF">SCAR479_09507</name>
</gene>
<keyword evidence="8" id="KW-1185">Reference proteome</keyword>
<dbReference type="SUPFAM" id="SSF51556">
    <property type="entry name" value="Metallo-dependent hydrolases"/>
    <property type="match status" value="1"/>
</dbReference>
<dbReference type="PANTHER" id="PTHR11113:SF2">
    <property type="entry name" value="ADENINE DEAMINASE"/>
    <property type="match status" value="1"/>
</dbReference>
<evidence type="ECO:0000256" key="4">
    <source>
        <dbReference type="ARBA" id="ARBA00047720"/>
    </source>
</evidence>
<feature type="domain" description="Adenine deaminase C-terminal" evidence="6">
    <location>
        <begin position="448"/>
        <end position="599"/>
    </location>
</feature>
<dbReference type="EMBL" id="JARVKM010000046">
    <property type="protein sequence ID" value="KAK9773866.1"/>
    <property type="molecule type" value="Genomic_DNA"/>
</dbReference>
<evidence type="ECO:0000259" key="6">
    <source>
        <dbReference type="Pfam" id="PF13382"/>
    </source>
</evidence>
<comment type="caution">
    <text evidence="7">The sequence shown here is derived from an EMBL/GenBank/DDBJ whole genome shotgun (WGS) entry which is preliminary data.</text>
</comment>
<keyword evidence="3" id="KW-0378">Hydrolase</keyword>
<proteinExistence type="inferred from homology"/>
<dbReference type="InterPro" id="IPR011059">
    <property type="entry name" value="Metal-dep_hydrolase_composite"/>
</dbReference>
<evidence type="ECO:0000256" key="1">
    <source>
        <dbReference type="ARBA" id="ARBA00006773"/>
    </source>
</evidence>
<dbReference type="InterPro" id="IPR026912">
    <property type="entry name" value="Adenine_deam_C"/>
</dbReference>
<dbReference type="Gene3D" id="2.30.40.10">
    <property type="entry name" value="Urease, subunit C, domain 1"/>
    <property type="match status" value="1"/>
</dbReference>
<evidence type="ECO:0000259" key="5">
    <source>
        <dbReference type="Pfam" id="PF01979"/>
    </source>
</evidence>
<evidence type="ECO:0000313" key="8">
    <source>
        <dbReference type="Proteomes" id="UP001465668"/>
    </source>
</evidence>
<dbReference type="Pfam" id="PF13382">
    <property type="entry name" value="Adenine_deam_C"/>
    <property type="match status" value="1"/>
</dbReference>
<sequence length="710" mass="76989">MSLTLPESNATGAHLTITPEELFQLRHVARGTAPPSTIIRHGTVLSLHTGEFLERDVIIKGRHIAAITPWDYFPTSRYSEDAAVEEVDAGGKFVSPGFIDTHLHIEYTKLTPGELARLSVPRGTTTVLADANCIANVLGGKGMDYMGTTTTPLRIFRQVSHKVPMSGREIELGGTSLSTEEICSRVSRNEAATLGESNPFSLDMASARKQAAALHAGKRITGHSALLVNEPLWAYCAGGISDDHNAHRPEDVIERLRLGMMLTVMSGSMNSNIEPVFSNLELYKDGLRYISFCADDKYCEDFDKTGHIDHHIREAIGLGVPVIEAYKMATINAASYYRLDHLIGSVTPGKLADLLILDKLEDARPSMVIGNGSIVARDNKALFSNTDPVPDFTLNTIHIHSCHLEASSYHLSPLLPATKAWVQCVEMYDGYFKRAFHTALPVNPETPHNILCDVENDVLKVVIVDRHHATENRGIAFVRGFGLKRGAIAATTNCENQNLVVIGVDDESIAAAVTAMLQLGGGMLAVNARGERVIGTVKLDVAGCMSSAPWEEVRDTSLELDRLVREELGCTMEQNPFLIASFVGLVAVPDLGLTELGLVIGGGEALMNPVLDTEPITTGDSMRGGEKADADLQAREELQYHVLGANLISNYDHHILLDIESLQVNAVQSFHSLNIAQKALEPASKSGITSKNYPFVGPNVPASPPYVPPF</sequence>
<dbReference type="PANTHER" id="PTHR11113">
    <property type="entry name" value="N-ACETYLGLUCOSAMINE-6-PHOSPHATE DEACETYLASE"/>
    <property type="match status" value="1"/>
</dbReference>
<organism evidence="7 8">
    <name type="scientific">Seiridium cardinale</name>
    <dbReference type="NCBI Taxonomy" id="138064"/>
    <lineage>
        <taxon>Eukaryota</taxon>
        <taxon>Fungi</taxon>
        <taxon>Dikarya</taxon>
        <taxon>Ascomycota</taxon>
        <taxon>Pezizomycotina</taxon>
        <taxon>Sordariomycetes</taxon>
        <taxon>Xylariomycetidae</taxon>
        <taxon>Amphisphaeriales</taxon>
        <taxon>Sporocadaceae</taxon>
        <taxon>Seiridium</taxon>
    </lineage>
</organism>
<dbReference type="Pfam" id="PF01979">
    <property type="entry name" value="Amidohydro_1"/>
    <property type="match status" value="1"/>
</dbReference>
<evidence type="ECO:0000313" key="7">
    <source>
        <dbReference type="EMBL" id="KAK9773866.1"/>
    </source>
</evidence>
<dbReference type="EC" id="3.5.4.2" evidence="2"/>
<evidence type="ECO:0000256" key="3">
    <source>
        <dbReference type="ARBA" id="ARBA00022801"/>
    </source>
</evidence>
<comment type="similarity">
    <text evidence="1">Belongs to the metallo-dependent hydrolases superfamily. Adenine deaminase family.</text>
</comment>
<dbReference type="InterPro" id="IPR006680">
    <property type="entry name" value="Amidohydro-rel"/>
</dbReference>
<dbReference type="Proteomes" id="UP001465668">
    <property type="component" value="Unassembled WGS sequence"/>
</dbReference>